<reference evidence="1 2" key="1">
    <citation type="journal article" date="2014" name="Genome Announc.">
        <title>Genome Sequence of Lactobacillus fabifermentans Strain T30PCM01, Isolated from Fermenting Grape Marc.</title>
        <authorList>
            <person name="Treu L."/>
            <person name="Vendramin V."/>
            <person name="Bovo B."/>
            <person name="Giacomini A."/>
            <person name="Corich V."/>
            <person name="Campanaro S."/>
        </authorList>
    </citation>
    <scope>NUCLEOTIDE SEQUENCE [LARGE SCALE GENOMIC DNA]</scope>
    <source>
        <strain evidence="1 2">T30PCM01</strain>
    </source>
</reference>
<dbReference type="Proteomes" id="UP000019247">
    <property type="component" value="Unassembled WGS sequence"/>
</dbReference>
<accession>W6T8U3</accession>
<proteinExistence type="predicted"/>
<evidence type="ECO:0000313" key="2">
    <source>
        <dbReference type="Proteomes" id="UP000019247"/>
    </source>
</evidence>
<evidence type="ECO:0000313" key="1">
    <source>
        <dbReference type="EMBL" id="ETY74782.1"/>
    </source>
</evidence>
<comment type="caution">
    <text evidence="1">The sequence shown here is derived from an EMBL/GenBank/DDBJ whole genome shotgun (WGS) entry which is preliminary data.</text>
</comment>
<dbReference type="AlphaFoldDB" id="W6T8U3"/>
<dbReference type="RefSeq" id="WP_033613709.1">
    <property type="nucleotide sequence ID" value="NZ_KK036478.1"/>
</dbReference>
<name>W6T8U3_9LACO</name>
<protein>
    <submittedName>
        <fullName evidence="1">Uncharacterized protein</fullName>
    </submittedName>
</protein>
<dbReference type="EMBL" id="AWWK01000025">
    <property type="protein sequence ID" value="ETY74782.1"/>
    <property type="molecule type" value="Genomic_DNA"/>
</dbReference>
<organism evidence="1 2">
    <name type="scientific">Lactiplantibacillus fabifermentans T30PCM01</name>
    <dbReference type="NCBI Taxonomy" id="1400520"/>
    <lineage>
        <taxon>Bacteria</taxon>
        <taxon>Bacillati</taxon>
        <taxon>Bacillota</taxon>
        <taxon>Bacilli</taxon>
        <taxon>Lactobacillales</taxon>
        <taxon>Lactobacillaceae</taxon>
        <taxon>Lactiplantibacillus</taxon>
    </lineage>
</organism>
<gene>
    <name evidence="1" type="ORF">LFAB_05330</name>
</gene>
<dbReference type="HOGENOM" id="CLU_2954712_0_0_9"/>
<sequence>MILDYSVDSNVFIKENIVFVHQGRMLYEFVDGELIRRFRFQKISVALREFEKYCTEHHI</sequence>